<evidence type="ECO:0000259" key="2">
    <source>
        <dbReference type="Pfam" id="PF09992"/>
    </source>
</evidence>
<feature type="signal peptide" evidence="1">
    <location>
        <begin position="1"/>
        <end position="22"/>
    </location>
</feature>
<name>U2QEA3_9BACT</name>
<feature type="domain" description="Phosphodiester glycosidase" evidence="2">
    <location>
        <begin position="94"/>
        <end position="283"/>
    </location>
</feature>
<evidence type="ECO:0000256" key="1">
    <source>
        <dbReference type="SAM" id="SignalP"/>
    </source>
</evidence>
<proteinExistence type="predicted"/>
<evidence type="ECO:0000313" key="3">
    <source>
        <dbReference type="EMBL" id="ERK39653.1"/>
    </source>
</evidence>
<sequence>MRSKMKKLLLAFLCLSFSGLQAQTIQDSIAIATAPWRVLSSADGVTVRQMAFPVLYGAPQTISIVETRLTGGRRVGIAVTGQGKTVGATADSVGALAAVNGSYFDMKRFNSVCCLKVDGQVVDTTETQELSLRVTGAILADGRKLRIMPWNRQTELGDRRRRGTLLASGPLLLRGGRPCDLTGCDSGFVATRHPRTAIATMGNGKLLFVAIDGRAPGHAGGMSLPQLAHFLRVIGCRDAINMDGGGSTTLWAAACGGVVNHPCDNRRFDHQGERKVANAIYVYR</sequence>
<dbReference type="Proteomes" id="UP000016648">
    <property type="component" value="Unassembled WGS sequence"/>
</dbReference>
<comment type="caution">
    <text evidence="3">The sequence shown here is derived from an EMBL/GenBank/DDBJ whole genome shotgun (WGS) entry which is preliminary data.</text>
</comment>
<dbReference type="AlphaFoldDB" id="U2QEA3"/>
<dbReference type="InterPro" id="IPR018711">
    <property type="entry name" value="NAGPA"/>
</dbReference>
<dbReference type="EMBL" id="AWEY01000011">
    <property type="protein sequence ID" value="ERK39653.1"/>
    <property type="molecule type" value="Genomic_DNA"/>
</dbReference>
<gene>
    <name evidence="3" type="ORF">HMPREF9135_2143</name>
</gene>
<feature type="chain" id="PRO_5004634254" evidence="1">
    <location>
        <begin position="23"/>
        <end position="284"/>
    </location>
</feature>
<keyword evidence="1" id="KW-0732">Signal</keyword>
<dbReference type="PANTHER" id="PTHR40446:SF2">
    <property type="entry name" value="N-ACETYLGLUCOSAMINE-1-PHOSPHODIESTER ALPHA-N-ACETYLGLUCOSAMINIDASE"/>
    <property type="match status" value="1"/>
</dbReference>
<organism evidence="3 4">
    <name type="scientific">Segatella baroniae F0067</name>
    <dbReference type="NCBI Taxonomy" id="1115809"/>
    <lineage>
        <taxon>Bacteria</taxon>
        <taxon>Pseudomonadati</taxon>
        <taxon>Bacteroidota</taxon>
        <taxon>Bacteroidia</taxon>
        <taxon>Bacteroidales</taxon>
        <taxon>Prevotellaceae</taxon>
        <taxon>Segatella</taxon>
    </lineage>
</organism>
<evidence type="ECO:0000313" key="4">
    <source>
        <dbReference type="Proteomes" id="UP000016648"/>
    </source>
</evidence>
<accession>U2QEA3</accession>
<dbReference type="PANTHER" id="PTHR40446">
    <property type="entry name" value="N-ACETYLGLUCOSAMINE-1-PHOSPHODIESTER ALPHA-N-ACETYLGLUCOSAMINIDASE"/>
    <property type="match status" value="1"/>
</dbReference>
<protein>
    <submittedName>
        <fullName evidence="3">Periplasmic protein, PF09992 family</fullName>
    </submittedName>
</protein>
<keyword evidence="4" id="KW-1185">Reference proteome</keyword>
<reference evidence="3 4" key="1">
    <citation type="submission" date="2013-08" db="EMBL/GenBank/DDBJ databases">
        <authorList>
            <person name="Durkin A.S."/>
            <person name="Haft D.R."/>
            <person name="McCorrison J."/>
            <person name="Torralba M."/>
            <person name="Gillis M."/>
            <person name="Haft D.H."/>
            <person name="Methe B."/>
            <person name="Sutton G."/>
            <person name="Nelson K.E."/>
        </authorList>
    </citation>
    <scope>NUCLEOTIDE SEQUENCE [LARGE SCALE GENOMIC DNA]</scope>
    <source>
        <strain evidence="3 4">F0067</strain>
    </source>
</reference>
<dbReference type="PATRIC" id="fig|1115809.3.peg.978"/>
<dbReference type="Pfam" id="PF09992">
    <property type="entry name" value="NAGPA"/>
    <property type="match status" value="1"/>
</dbReference>